<dbReference type="CDD" id="cd02981">
    <property type="entry name" value="PDI_b_family"/>
    <property type="match status" value="1"/>
</dbReference>
<keyword evidence="5" id="KW-0732">Signal</keyword>
<dbReference type="FunFam" id="3.40.30.10:FF:000201">
    <property type="entry name" value="Protein disulfide isomerase-like 1-5"/>
    <property type="match status" value="1"/>
</dbReference>
<evidence type="ECO:0000256" key="9">
    <source>
        <dbReference type="ARBA" id="ARBA00023180"/>
    </source>
</evidence>
<evidence type="ECO:0000256" key="11">
    <source>
        <dbReference type="ARBA" id="ARBA00023284"/>
    </source>
</evidence>
<comment type="subcellular location">
    <subcellularLocation>
        <location evidence="2">Endoplasmic reticulum lumen</location>
    </subcellularLocation>
</comment>
<keyword evidence="7" id="KW-0256">Endoplasmic reticulum</keyword>
<keyword evidence="11" id="KW-0676">Redox-active center</keyword>
<evidence type="ECO:0000256" key="4">
    <source>
        <dbReference type="ARBA" id="ARBA00012723"/>
    </source>
</evidence>
<evidence type="ECO:0000313" key="14">
    <source>
        <dbReference type="EMBL" id="CAI9281217.1"/>
    </source>
</evidence>
<feature type="domain" description="Thioredoxin" evidence="13">
    <location>
        <begin position="187"/>
        <end position="302"/>
    </location>
</feature>
<keyword evidence="9" id="KW-0325">Glycoprotein</keyword>
<evidence type="ECO:0000256" key="7">
    <source>
        <dbReference type="ARBA" id="ARBA00022824"/>
    </source>
</evidence>
<accession>A0AA36E412</accession>
<evidence type="ECO:0000256" key="8">
    <source>
        <dbReference type="ARBA" id="ARBA00023157"/>
    </source>
</evidence>
<keyword evidence="8" id="KW-1015">Disulfide bond</keyword>
<dbReference type="PANTHER" id="PTHR18929">
    <property type="entry name" value="PROTEIN DISULFIDE ISOMERASE"/>
    <property type="match status" value="1"/>
</dbReference>
<dbReference type="PROSITE" id="PS51352">
    <property type="entry name" value="THIOREDOXIN_2"/>
    <property type="match status" value="2"/>
</dbReference>
<dbReference type="Proteomes" id="UP001177003">
    <property type="component" value="Chromosome 4"/>
</dbReference>
<dbReference type="EMBL" id="OX465080">
    <property type="protein sequence ID" value="CAI9281217.1"/>
    <property type="molecule type" value="Genomic_DNA"/>
</dbReference>
<dbReference type="GO" id="GO:0034976">
    <property type="term" value="P:response to endoplasmic reticulum stress"/>
    <property type="evidence" value="ECO:0007669"/>
    <property type="project" value="TreeGrafter"/>
</dbReference>
<protein>
    <recommendedName>
        <fullName evidence="4">protein disulfide-isomerase</fullName>
        <ecNumber evidence="4">5.3.4.1</ecNumber>
    </recommendedName>
</protein>
<dbReference type="EC" id="5.3.4.1" evidence="4"/>
<dbReference type="FunFam" id="3.40.30.10:FF:000204">
    <property type="entry name" value="Protein disulfide isomerase-like 1-6"/>
    <property type="match status" value="1"/>
</dbReference>
<comment type="similarity">
    <text evidence="3">Belongs to the protein disulfide isomerase family.</text>
</comment>
<feature type="domain" description="Thioredoxin" evidence="13">
    <location>
        <begin position="513"/>
        <end position="642"/>
    </location>
</feature>
<comment type="function">
    <text evidence="12">Acts as a protein-folding catalyst that interacts with nascent polypeptides to catalyze the formation, isomerization, and reduction or oxidation of disulfide bonds.</text>
</comment>
<dbReference type="FunFam" id="3.40.30.10:FF:000134">
    <property type="entry name" value="Protein disulfide-isomerase"/>
    <property type="match status" value="1"/>
</dbReference>
<evidence type="ECO:0000259" key="13">
    <source>
        <dbReference type="PROSITE" id="PS51352"/>
    </source>
</evidence>
<keyword evidence="6" id="KW-0677">Repeat</keyword>
<evidence type="ECO:0000256" key="3">
    <source>
        <dbReference type="ARBA" id="ARBA00006347"/>
    </source>
</evidence>
<keyword evidence="10" id="KW-0413">Isomerase</keyword>
<dbReference type="GO" id="GO:0005788">
    <property type="term" value="C:endoplasmic reticulum lumen"/>
    <property type="evidence" value="ECO:0007669"/>
    <property type="project" value="UniProtKB-SubCell"/>
</dbReference>
<evidence type="ECO:0000256" key="2">
    <source>
        <dbReference type="ARBA" id="ARBA00004319"/>
    </source>
</evidence>
<dbReference type="FunFam" id="3.40.30.10:FF:000042">
    <property type="entry name" value="protein disulfide-isomerase A2"/>
    <property type="match status" value="1"/>
</dbReference>
<dbReference type="CDD" id="cd02995">
    <property type="entry name" value="PDI_a_PDI_a'_C"/>
    <property type="match status" value="1"/>
</dbReference>
<dbReference type="Gene3D" id="3.40.30.10">
    <property type="entry name" value="Glutaredoxin"/>
    <property type="match status" value="4"/>
</dbReference>
<gene>
    <name evidence="14" type="ORF">LSALG_LOCUS20926</name>
</gene>
<name>A0AA36E412_LACSI</name>
<dbReference type="InterPro" id="IPR013766">
    <property type="entry name" value="Thioredoxin_domain"/>
</dbReference>
<evidence type="ECO:0000256" key="1">
    <source>
        <dbReference type="ARBA" id="ARBA00001182"/>
    </source>
</evidence>
<dbReference type="InterPro" id="IPR017937">
    <property type="entry name" value="Thioredoxin_CS"/>
</dbReference>
<keyword evidence="15" id="KW-1185">Reference proteome</keyword>
<dbReference type="InterPro" id="IPR036249">
    <property type="entry name" value="Thioredoxin-like_sf"/>
</dbReference>
<dbReference type="PANTHER" id="PTHR18929:SF189">
    <property type="entry name" value="PROTEIN DISULFIDE ISOMERASE-LIKE 1-5-RELATED"/>
    <property type="match status" value="1"/>
</dbReference>
<dbReference type="CDD" id="cd02961">
    <property type="entry name" value="PDI_a_family"/>
    <property type="match status" value="1"/>
</dbReference>
<dbReference type="GO" id="GO:0006457">
    <property type="term" value="P:protein folding"/>
    <property type="evidence" value="ECO:0007669"/>
    <property type="project" value="TreeGrafter"/>
</dbReference>
<organism evidence="14 15">
    <name type="scientific">Lactuca saligna</name>
    <name type="common">Willowleaf lettuce</name>
    <dbReference type="NCBI Taxonomy" id="75948"/>
    <lineage>
        <taxon>Eukaryota</taxon>
        <taxon>Viridiplantae</taxon>
        <taxon>Streptophyta</taxon>
        <taxon>Embryophyta</taxon>
        <taxon>Tracheophyta</taxon>
        <taxon>Spermatophyta</taxon>
        <taxon>Magnoliopsida</taxon>
        <taxon>eudicotyledons</taxon>
        <taxon>Gunneridae</taxon>
        <taxon>Pentapetalae</taxon>
        <taxon>asterids</taxon>
        <taxon>campanulids</taxon>
        <taxon>Asterales</taxon>
        <taxon>Asteraceae</taxon>
        <taxon>Cichorioideae</taxon>
        <taxon>Cichorieae</taxon>
        <taxon>Lactucinae</taxon>
        <taxon>Lactuca</taxon>
    </lineage>
</organism>
<comment type="catalytic activity">
    <reaction evidence="1">
        <text>Catalyzes the rearrangement of -S-S- bonds in proteins.</text>
        <dbReference type="EC" id="5.3.4.1"/>
    </reaction>
</comment>
<evidence type="ECO:0000256" key="6">
    <source>
        <dbReference type="ARBA" id="ARBA00022737"/>
    </source>
</evidence>
<dbReference type="CDD" id="cd02982">
    <property type="entry name" value="PDI_b'_family"/>
    <property type="match status" value="1"/>
</dbReference>
<dbReference type="Pfam" id="PF00085">
    <property type="entry name" value="Thioredoxin"/>
    <property type="match status" value="2"/>
</dbReference>
<sequence>MVRGGPGLMDAGTRDALEAGKSVGGFNIAQEAREWTSTIFHMYLPSHAYLTCRKHGLMDAVVRSSKGDKTVVIVLLCSIGECLCPSCGHTIQSRLRFSSDQGMIPDLPGLPVKVKLDPKDQEVVEHLKAKINTDLDHNSHCFCLQILPTPQISIIEESDDIEELIALDEAEEESGGGTHHPKPSSEAEVLTKAQRIVLELNNDNTQRAIDGNEYVLVLGYAPWCVRSAELMPRFAEAASSLNELKSPVLMAKIDAERYPKVASNLEIKGYPTLLLFVNGTSQPYTGGFSTEEIVIWVRKKTGTPIIRINSIDEANEFVKKHSIFAVALFAKFEGSDHDEFVKASTTDNDIQFVETNSHQIANILYPDLKSDNLFLGIVKSEPERYTSYEGDFEKDKILQFVNDNKFPLVTFLSELNSVKVYSSDKLQVYVFAEADEFKKLLEPFQDAARKFKSKIMFVFVDIKDENLAKPFLTLFGLEDSEDTLVTAFDYKTGAKYLLESDPTPAKIEEFCSGLFKGILPPFYKSQAIPDNKDADILTVVGKTFEDLVLSSSKNIILEIHTPWCLTCETTSKQVEKLAKHFKGLENLVFAKIDASVNEHPRLQMDDYPTLLFYPGANKSKPMKLPTKSSVKDLAILINKYLKEEASDEHHVVKDEL</sequence>
<evidence type="ECO:0000256" key="12">
    <source>
        <dbReference type="ARBA" id="ARBA00054003"/>
    </source>
</evidence>
<evidence type="ECO:0000313" key="15">
    <source>
        <dbReference type="Proteomes" id="UP001177003"/>
    </source>
</evidence>
<dbReference type="AlphaFoldDB" id="A0AA36E412"/>
<dbReference type="Pfam" id="PF13848">
    <property type="entry name" value="Thioredoxin_6"/>
    <property type="match status" value="1"/>
</dbReference>
<evidence type="ECO:0000256" key="10">
    <source>
        <dbReference type="ARBA" id="ARBA00023235"/>
    </source>
</evidence>
<dbReference type="GO" id="GO:0003756">
    <property type="term" value="F:protein disulfide isomerase activity"/>
    <property type="evidence" value="ECO:0007669"/>
    <property type="project" value="UniProtKB-EC"/>
</dbReference>
<reference evidence="14" key="1">
    <citation type="submission" date="2023-04" db="EMBL/GenBank/DDBJ databases">
        <authorList>
            <person name="Vijverberg K."/>
            <person name="Xiong W."/>
            <person name="Schranz E."/>
        </authorList>
    </citation>
    <scope>NUCLEOTIDE SEQUENCE</scope>
</reference>
<proteinExistence type="inferred from homology"/>
<evidence type="ECO:0000256" key="5">
    <source>
        <dbReference type="ARBA" id="ARBA00022729"/>
    </source>
</evidence>
<dbReference type="SUPFAM" id="SSF52833">
    <property type="entry name" value="Thioredoxin-like"/>
    <property type="match status" value="4"/>
</dbReference>
<dbReference type="PROSITE" id="PS00194">
    <property type="entry name" value="THIOREDOXIN_1"/>
    <property type="match status" value="1"/>
</dbReference>